<keyword evidence="3" id="KW-1185">Reference proteome</keyword>
<proteinExistence type="predicted"/>
<dbReference type="AlphaFoldDB" id="A0A843U033"/>
<evidence type="ECO:0000313" key="2">
    <source>
        <dbReference type="EMBL" id="MQL74993.1"/>
    </source>
</evidence>
<dbReference type="EMBL" id="NMUH01000230">
    <property type="protein sequence ID" value="MQL74993.1"/>
    <property type="molecule type" value="Genomic_DNA"/>
</dbReference>
<feature type="compositionally biased region" description="Low complexity" evidence="1">
    <location>
        <begin position="27"/>
        <end position="38"/>
    </location>
</feature>
<feature type="compositionally biased region" description="Polar residues" evidence="1">
    <location>
        <begin position="1"/>
        <end position="16"/>
    </location>
</feature>
<protein>
    <submittedName>
        <fullName evidence="2">Uncharacterized protein</fullName>
    </submittedName>
</protein>
<comment type="caution">
    <text evidence="2">The sequence shown here is derived from an EMBL/GenBank/DDBJ whole genome shotgun (WGS) entry which is preliminary data.</text>
</comment>
<evidence type="ECO:0000256" key="1">
    <source>
        <dbReference type="SAM" id="MobiDB-lite"/>
    </source>
</evidence>
<name>A0A843U033_COLES</name>
<feature type="region of interest" description="Disordered" evidence="1">
    <location>
        <begin position="1"/>
        <end position="44"/>
    </location>
</feature>
<gene>
    <name evidence="2" type="ORF">Taro_007363</name>
</gene>
<sequence>MAGLATTANPSHTRTMYESLPEEGSHHTTSTKHSFTSTPEKTSIRRTTTNHYPHEVQVPITTSHNCANTRAHLERVKPRLRVTNSRATASGKARVGKERRHHTGTDYWLIRPISNPDNTTQEQPLSLAVTDERSNCRSTRTSQTTVETNQHHTCRHTAAGPCLAPLGSLAGAP</sequence>
<accession>A0A843U033</accession>
<reference evidence="2" key="1">
    <citation type="submission" date="2017-07" db="EMBL/GenBank/DDBJ databases">
        <title>Taro Niue Genome Assembly and Annotation.</title>
        <authorList>
            <person name="Atibalentja N."/>
            <person name="Keating K."/>
            <person name="Fields C.J."/>
        </authorList>
    </citation>
    <scope>NUCLEOTIDE SEQUENCE</scope>
    <source>
        <strain evidence="2">Niue_2</strain>
        <tissue evidence="2">Leaf</tissue>
    </source>
</reference>
<evidence type="ECO:0000313" key="3">
    <source>
        <dbReference type="Proteomes" id="UP000652761"/>
    </source>
</evidence>
<organism evidence="2 3">
    <name type="scientific">Colocasia esculenta</name>
    <name type="common">Wild taro</name>
    <name type="synonym">Arum esculentum</name>
    <dbReference type="NCBI Taxonomy" id="4460"/>
    <lineage>
        <taxon>Eukaryota</taxon>
        <taxon>Viridiplantae</taxon>
        <taxon>Streptophyta</taxon>
        <taxon>Embryophyta</taxon>
        <taxon>Tracheophyta</taxon>
        <taxon>Spermatophyta</taxon>
        <taxon>Magnoliopsida</taxon>
        <taxon>Liliopsida</taxon>
        <taxon>Araceae</taxon>
        <taxon>Aroideae</taxon>
        <taxon>Colocasieae</taxon>
        <taxon>Colocasia</taxon>
    </lineage>
</organism>
<dbReference type="Proteomes" id="UP000652761">
    <property type="component" value="Unassembled WGS sequence"/>
</dbReference>